<dbReference type="PANTHER" id="PTHR45720">
    <property type="entry name" value="CHLORIDE CHANNEL PROTEIN 2"/>
    <property type="match status" value="1"/>
</dbReference>
<reference evidence="15 16" key="1">
    <citation type="journal article" date="2010" name="PLoS Biol.">
        <title>Multi-platform next-generation sequencing of the domestic turkey (Meleagris gallopavo): genome assembly and analysis.</title>
        <authorList>
            <person name="Dalloul R.A."/>
            <person name="Long J.A."/>
            <person name="Zimin A.V."/>
            <person name="Aslam L."/>
            <person name="Beal K."/>
            <person name="Blomberg L.A."/>
            <person name="Bouffard P."/>
            <person name="Burt D.W."/>
            <person name="Crasta O."/>
            <person name="Crooijmans R.P."/>
            <person name="Cooper K."/>
            <person name="Coulombe R.A."/>
            <person name="De S."/>
            <person name="Delany M.E."/>
            <person name="Dodgson J.B."/>
            <person name="Dong J.J."/>
            <person name="Evans C."/>
            <person name="Frederickson K.M."/>
            <person name="Flicek P."/>
            <person name="Florea L."/>
            <person name="Folkerts O."/>
            <person name="Groenen M.A."/>
            <person name="Harkins T.T."/>
            <person name="Herrero J."/>
            <person name="Hoffmann S."/>
            <person name="Megens H.J."/>
            <person name="Jiang A."/>
            <person name="de Jong P."/>
            <person name="Kaiser P."/>
            <person name="Kim H."/>
            <person name="Kim K.W."/>
            <person name="Kim S."/>
            <person name="Langenberger D."/>
            <person name="Lee M.K."/>
            <person name="Lee T."/>
            <person name="Mane S."/>
            <person name="Marcais G."/>
            <person name="Marz M."/>
            <person name="McElroy A.P."/>
            <person name="Modise T."/>
            <person name="Nefedov M."/>
            <person name="Notredame C."/>
            <person name="Paton I.R."/>
            <person name="Payne W.S."/>
            <person name="Pertea G."/>
            <person name="Prickett D."/>
            <person name="Puiu D."/>
            <person name="Qioa D."/>
            <person name="Raineri E."/>
            <person name="Ruffier M."/>
            <person name="Salzberg S.L."/>
            <person name="Schatz M.C."/>
            <person name="Scheuring C."/>
            <person name="Schmidt C.J."/>
            <person name="Schroeder S."/>
            <person name="Searle S.M."/>
            <person name="Smith E.J."/>
            <person name="Smith J."/>
            <person name="Sonstegard T.S."/>
            <person name="Stadler P.F."/>
            <person name="Tafer H."/>
            <person name="Tu Z.J."/>
            <person name="Van Tassell C.P."/>
            <person name="Vilella A.J."/>
            <person name="Williams K.P."/>
            <person name="Yorke J.A."/>
            <person name="Zhang L."/>
            <person name="Zhang H.B."/>
            <person name="Zhang X."/>
            <person name="Zhang Y."/>
            <person name="Reed K.M."/>
        </authorList>
    </citation>
    <scope>NUCLEOTIDE SEQUENCE [LARGE SCALE GENOMIC DNA]</scope>
</reference>
<feature type="transmembrane region" description="Helical" evidence="14">
    <location>
        <begin position="465"/>
        <end position="486"/>
    </location>
</feature>
<dbReference type="GO" id="GO:0005886">
    <property type="term" value="C:plasma membrane"/>
    <property type="evidence" value="ECO:0007669"/>
    <property type="project" value="TreeGrafter"/>
</dbReference>
<evidence type="ECO:0000313" key="16">
    <source>
        <dbReference type="Proteomes" id="UP000001645"/>
    </source>
</evidence>
<evidence type="ECO:0000256" key="5">
    <source>
        <dbReference type="ARBA" id="ARBA00022882"/>
    </source>
</evidence>
<dbReference type="GO" id="GO:0034707">
    <property type="term" value="C:chloride channel complex"/>
    <property type="evidence" value="ECO:0007669"/>
    <property type="project" value="UniProtKB-KW"/>
</dbReference>
<accession>A0A803YD43</accession>
<keyword evidence="16" id="KW-1185">Reference proteome</keyword>
<evidence type="ECO:0000256" key="6">
    <source>
        <dbReference type="ARBA" id="ARBA00022989"/>
    </source>
</evidence>
<evidence type="ECO:0000256" key="12">
    <source>
        <dbReference type="ARBA" id="ARBA00023303"/>
    </source>
</evidence>
<feature type="transmembrane region" description="Helical" evidence="14">
    <location>
        <begin position="313"/>
        <end position="333"/>
    </location>
</feature>
<protein>
    <recommendedName>
        <fullName evidence="17">Chloride voltage-gated channel 1</fullName>
    </recommendedName>
</protein>
<dbReference type="GO" id="GO:0005247">
    <property type="term" value="F:voltage-gated chloride channel activity"/>
    <property type="evidence" value="ECO:0007669"/>
    <property type="project" value="TreeGrafter"/>
</dbReference>
<feature type="transmembrane region" description="Helical" evidence="14">
    <location>
        <begin position="73"/>
        <end position="98"/>
    </location>
</feature>
<dbReference type="Bgee" id="ENSMGAG00000014188">
    <property type="expression patterns" value="Expressed in breast and 10 other cell types or tissues"/>
</dbReference>
<evidence type="ECO:0000256" key="4">
    <source>
        <dbReference type="ARBA" id="ARBA00022737"/>
    </source>
</evidence>
<dbReference type="Gene3D" id="1.10.3080.10">
    <property type="entry name" value="Clc chloride channel"/>
    <property type="match status" value="1"/>
</dbReference>
<keyword evidence="11" id="KW-0868">Chloride</keyword>
<dbReference type="PANTHER" id="PTHR45720:SF4">
    <property type="entry name" value="CHLORIDE CHANNEL PROTEIN 1"/>
    <property type="match status" value="1"/>
</dbReference>
<keyword evidence="6 14" id="KW-1133">Transmembrane helix</keyword>
<feature type="region of interest" description="Disordered" evidence="13">
    <location>
        <begin position="721"/>
        <end position="755"/>
    </location>
</feature>
<evidence type="ECO:0000256" key="11">
    <source>
        <dbReference type="ARBA" id="ARBA00023214"/>
    </source>
</evidence>
<organism evidence="15 16">
    <name type="scientific">Meleagris gallopavo</name>
    <name type="common">Wild turkey</name>
    <dbReference type="NCBI Taxonomy" id="9103"/>
    <lineage>
        <taxon>Eukaryota</taxon>
        <taxon>Metazoa</taxon>
        <taxon>Chordata</taxon>
        <taxon>Craniata</taxon>
        <taxon>Vertebrata</taxon>
        <taxon>Euteleostomi</taxon>
        <taxon>Archelosauria</taxon>
        <taxon>Archosauria</taxon>
        <taxon>Dinosauria</taxon>
        <taxon>Saurischia</taxon>
        <taxon>Theropoda</taxon>
        <taxon>Coelurosauria</taxon>
        <taxon>Aves</taxon>
        <taxon>Neognathae</taxon>
        <taxon>Galloanserae</taxon>
        <taxon>Galliformes</taxon>
        <taxon>Phasianidae</taxon>
        <taxon>Meleagridinae</taxon>
        <taxon>Meleagris</taxon>
    </lineage>
</organism>
<keyword evidence="4" id="KW-0677">Repeat</keyword>
<dbReference type="SUPFAM" id="SSF54631">
    <property type="entry name" value="CBS-domain pair"/>
    <property type="match status" value="1"/>
</dbReference>
<feature type="transmembrane region" description="Helical" evidence="14">
    <location>
        <begin position="161"/>
        <end position="183"/>
    </location>
</feature>
<evidence type="ECO:0000313" key="15">
    <source>
        <dbReference type="Ensembl" id="ENSMGAP00000029690.1"/>
    </source>
</evidence>
<dbReference type="SUPFAM" id="SSF81340">
    <property type="entry name" value="Clc chloride channel"/>
    <property type="match status" value="1"/>
</dbReference>
<keyword evidence="3 14" id="KW-0812">Transmembrane</keyword>
<feature type="transmembrane region" description="Helical" evidence="14">
    <location>
        <begin position="277"/>
        <end position="301"/>
    </location>
</feature>
<dbReference type="GeneTree" id="ENSGT00940000157383"/>
<keyword evidence="2" id="KW-0813">Transport</keyword>
<keyword evidence="5" id="KW-0851">Voltage-gated channel</keyword>
<gene>
    <name evidence="15" type="primary">LOC100550479</name>
</gene>
<keyword evidence="7" id="KW-0406">Ion transport</keyword>
<sequence length="882" mass="99234">MLAIGITAPMLLFSFPQQIFITGRKIFLLLVHQRLNYLVSSFYFETSKTFERLQGRDKYQAFNTKPIILSNTFFWWSILNTEAQISPMLLPFFWFSFLSTDCARRIQKYVTRKLGEDWIFLVLLGLVMALVSWGMDYASAKSLQAYKWMYRELHPNVPLQYLVWVAYPLVLILFAAIFCHLVSPQAVGSGIPELKTIMRGVVLKEYLTLQAFVAKVVGLTAGLGSGMPVGKEGPFVHIASICAAVLSKFMSIFCGVYEHAFLWLPSLFQKVHRQLDLLVVACSVGVGCCFGALLGGVLFSIEVTSTYFAVRNYWRGFFAATFSAFIFRVLAVWNKDAVTITALFRTNFRMDFPFDLQELPAFAVIGICSGFLGAFFVYINRQVVLCIRRLTALSQFLTKYFLIYPGFITFLIASLTFPPGFGQFMAGELMPREAISSLFDNYTWAKYTGDPQILGKSAAWIHPKVSVFIIILLFFLMKFWMSVIATTMPIPCGGFMPVFVLGAAFGRLIGEIMASLFPEGILFDGIVYKILPGGYAVIGAAALTGAVSHTVSTAVICFELTGQISHILPMMVAVILANMVAQSLQPSLYDSIIQVKKLPYLPDLGWNHISKYNIFVEDIMVQDVKFVSSNCKYRDLQTLLQSTTVKTLPLVDSPETMILLGSVERSDLQALLQRHISPERRRCLKRQMQQKLAEAPYDGHSKGSGAMLPKLKHESFVYVDEDDDTDEKAEQPQPPSPSPSHPEEPNGPTNPLKQTPEILEPQQFSDSFQNLRQLFQQLLCPYSRRPETQSAVQVRDTESLAVAWREKGCDGNRVYYPEPFSIWPNDGHTYGHELRQCQWGTPSKEKGCDYCEGVYILLMSHLCSGIKASIMIESGHLFFPSK</sequence>
<dbReference type="Pfam" id="PF00654">
    <property type="entry name" value="Voltage_CLC"/>
    <property type="match status" value="1"/>
</dbReference>
<dbReference type="PRINTS" id="PR00762">
    <property type="entry name" value="CLCHANNEL"/>
</dbReference>
<evidence type="ECO:0000256" key="13">
    <source>
        <dbReference type="SAM" id="MobiDB-lite"/>
    </source>
</evidence>
<feature type="transmembrane region" description="Helical" evidence="14">
    <location>
        <begin position="118"/>
        <end position="140"/>
    </location>
</feature>
<dbReference type="FunFam" id="1.10.3080.10:FF:000003">
    <property type="entry name" value="Chloride channel 2"/>
    <property type="match status" value="1"/>
</dbReference>
<evidence type="ECO:0000256" key="14">
    <source>
        <dbReference type="SAM" id="Phobius"/>
    </source>
</evidence>
<keyword evidence="8" id="KW-0129">CBS domain</keyword>
<dbReference type="InterPro" id="IPR001807">
    <property type="entry name" value="ClC"/>
</dbReference>
<keyword evidence="12" id="KW-0407">Ion channel</keyword>
<reference evidence="15" key="2">
    <citation type="submission" date="2025-08" db="UniProtKB">
        <authorList>
            <consortium name="Ensembl"/>
        </authorList>
    </citation>
    <scope>IDENTIFICATION</scope>
</reference>
<dbReference type="Proteomes" id="UP000001645">
    <property type="component" value="Chromosome 1"/>
</dbReference>
<evidence type="ECO:0000256" key="9">
    <source>
        <dbReference type="ARBA" id="ARBA00023136"/>
    </source>
</evidence>
<evidence type="ECO:0000256" key="8">
    <source>
        <dbReference type="ARBA" id="ARBA00023122"/>
    </source>
</evidence>
<dbReference type="Ensembl" id="ENSMGAT00000027336.1">
    <property type="protein sequence ID" value="ENSMGAP00000029690.1"/>
    <property type="gene ID" value="ENSMGAG00000014188.3"/>
</dbReference>
<dbReference type="AlphaFoldDB" id="A0A803YD43"/>
<evidence type="ECO:0008006" key="17">
    <source>
        <dbReference type="Google" id="ProtNLM"/>
    </source>
</evidence>
<proteinExistence type="predicted"/>
<evidence type="ECO:0000256" key="2">
    <source>
        <dbReference type="ARBA" id="ARBA00022448"/>
    </source>
</evidence>
<evidence type="ECO:0000256" key="1">
    <source>
        <dbReference type="ARBA" id="ARBA00004141"/>
    </source>
</evidence>
<evidence type="ECO:0000256" key="3">
    <source>
        <dbReference type="ARBA" id="ARBA00022692"/>
    </source>
</evidence>
<keyword evidence="10" id="KW-0869">Chloride channel</keyword>
<feature type="transmembrane region" description="Helical" evidence="14">
    <location>
        <begin position="359"/>
        <end position="379"/>
    </location>
</feature>
<evidence type="ECO:0000256" key="10">
    <source>
        <dbReference type="ARBA" id="ARBA00023173"/>
    </source>
</evidence>
<dbReference type="InterPro" id="IPR046342">
    <property type="entry name" value="CBS_dom_sf"/>
</dbReference>
<keyword evidence="9 14" id="KW-0472">Membrane</keyword>
<name>A0A803YD43_MELGA</name>
<feature type="transmembrane region" description="Helical" evidence="14">
    <location>
        <begin position="400"/>
        <end position="421"/>
    </location>
</feature>
<comment type="subcellular location">
    <subcellularLocation>
        <location evidence="1">Membrane</location>
        <topology evidence="1">Multi-pass membrane protein</topology>
    </subcellularLocation>
</comment>
<feature type="transmembrane region" description="Helical" evidence="14">
    <location>
        <begin position="235"/>
        <end position="257"/>
    </location>
</feature>
<dbReference type="Gene3D" id="3.10.580.10">
    <property type="entry name" value="CBS-domain"/>
    <property type="match status" value="1"/>
</dbReference>
<dbReference type="CDD" id="cd03683">
    <property type="entry name" value="ClC_1_like"/>
    <property type="match status" value="1"/>
</dbReference>
<evidence type="ECO:0000256" key="7">
    <source>
        <dbReference type="ARBA" id="ARBA00023065"/>
    </source>
</evidence>
<reference evidence="15" key="3">
    <citation type="submission" date="2025-09" db="UniProtKB">
        <authorList>
            <consortium name="Ensembl"/>
        </authorList>
    </citation>
    <scope>IDENTIFICATION</scope>
</reference>
<dbReference type="InterPro" id="IPR050970">
    <property type="entry name" value="Cl_channel_volt-gated"/>
</dbReference>
<dbReference type="InterPro" id="IPR014743">
    <property type="entry name" value="Cl-channel_core"/>
</dbReference>